<evidence type="ECO:0000256" key="1">
    <source>
        <dbReference type="SAM" id="MobiDB-lite"/>
    </source>
</evidence>
<sequence length="69" mass="7385">MALDDITKKARNFLDDNKVKEALTSQQAEDISDKLLASAADAANKVTGGKHEDKIEGARKAADDKIGND</sequence>
<name>A0A4Y8JZ95_9MICO</name>
<organism evidence="2 3">
    <name type="scientific">Cryobacterium cryoconiti</name>
    <dbReference type="NCBI Taxonomy" id="1259239"/>
    <lineage>
        <taxon>Bacteria</taxon>
        <taxon>Bacillati</taxon>
        <taxon>Actinomycetota</taxon>
        <taxon>Actinomycetes</taxon>
        <taxon>Micrococcales</taxon>
        <taxon>Microbacteriaceae</taxon>
        <taxon>Cryobacterium</taxon>
    </lineage>
</organism>
<proteinExistence type="predicted"/>
<dbReference type="EMBL" id="SOHA01000021">
    <property type="protein sequence ID" value="TFD30547.1"/>
    <property type="molecule type" value="Genomic_DNA"/>
</dbReference>
<evidence type="ECO:0000313" key="2">
    <source>
        <dbReference type="EMBL" id="TFD30547.1"/>
    </source>
</evidence>
<reference evidence="2 3" key="1">
    <citation type="submission" date="2019-03" db="EMBL/GenBank/DDBJ databases">
        <title>Genomics of glacier-inhabiting Cryobacterium strains.</title>
        <authorList>
            <person name="Liu Q."/>
            <person name="Xin Y.-H."/>
        </authorList>
    </citation>
    <scope>NUCLEOTIDE SEQUENCE [LARGE SCALE GENOMIC DNA]</scope>
    <source>
        <strain evidence="2 3">TMT1-51</strain>
    </source>
</reference>
<dbReference type="Pfam" id="PF14013">
    <property type="entry name" value="MT0933_antitox"/>
    <property type="match status" value="1"/>
</dbReference>
<gene>
    <name evidence="2" type="ORF">E3T49_07900</name>
</gene>
<dbReference type="InterPro" id="IPR028037">
    <property type="entry name" value="Antitoxin_Rv0909/MT0933"/>
</dbReference>
<dbReference type="RefSeq" id="WP_134424415.1">
    <property type="nucleotide sequence ID" value="NZ_SOHA01000021.1"/>
</dbReference>
<dbReference type="Proteomes" id="UP000297472">
    <property type="component" value="Unassembled WGS sequence"/>
</dbReference>
<comment type="caution">
    <text evidence="2">The sequence shown here is derived from an EMBL/GenBank/DDBJ whole genome shotgun (WGS) entry which is preliminary data.</text>
</comment>
<evidence type="ECO:0000313" key="3">
    <source>
        <dbReference type="Proteomes" id="UP000297472"/>
    </source>
</evidence>
<accession>A0A4Y8JZ95</accession>
<feature type="compositionally biased region" description="Basic and acidic residues" evidence="1">
    <location>
        <begin position="49"/>
        <end position="69"/>
    </location>
</feature>
<feature type="region of interest" description="Disordered" evidence="1">
    <location>
        <begin position="45"/>
        <end position="69"/>
    </location>
</feature>
<keyword evidence="3" id="KW-1185">Reference proteome</keyword>
<dbReference type="OrthoDB" id="3267972at2"/>
<dbReference type="AlphaFoldDB" id="A0A4Y8JZ95"/>
<protein>
    <submittedName>
        <fullName evidence="2">Antitoxin</fullName>
    </submittedName>
</protein>